<dbReference type="GO" id="GO:0016887">
    <property type="term" value="F:ATP hydrolysis activity"/>
    <property type="evidence" value="ECO:0007669"/>
    <property type="project" value="InterPro"/>
</dbReference>
<keyword evidence="6" id="KW-0067">ATP-binding</keyword>
<keyword evidence="9" id="KW-1133">Transmembrane helix</keyword>
<dbReference type="InterPro" id="IPR039421">
    <property type="entry name" value="Type_1_exporter"/>
</dbReference>
<feature type="domain" description="ABC transmembrane type-1" evidence="12">
    <location>
        <begin position="21"/>
        <end position="74"/>
    </location>
</feature>
<dbReference type="GO" id="GO:0012505">
    <property type="term" value="C:endomembrane system"/>
    <property type="evidence" value="ECO:0007669"/>
    <property type="project" value="UniProtKB-SubCell"/>
</dbReference>
<evidence type="ECO:0000256" key="6">
    <source>
        <dbReference type="ARBA" id="ARBA00022840"/>
    </source>
</evidence>
<dbReference type="PROSITE" id="PS50893">
    <property type="entry name" value="ABC_TRANSPORTER_2"/>
    <property type="match status" value="1"/>
</dbReference>
<comment type="subcellular location">
    <subcellularLocation>
        <location evidence="1">Endomembrane system</location>
        <topology evidence="1">Multi-pass membrane protein</topology>
    </subcellularLocation>
</comment>
<dbReference type="GO" id="GO:0005524">
    <property type="term" value="F:ATP binding"/>
    <property type="evidence" value="ECO:0007669"/>
    <property type="project" value="UniProtKB-KW"/>
</dbReference>
<proteinExistence type="inferred from homology"/>
<keyword evidence="3" id="KW-0813">Transport</keyword>
<dbReference type="Proteomes" id="UP000236370">
    <property type="component" value="Unassembled WGS sequence"/>
</dbReference>
<dbReference type="Gene3D" id="3.40.50.300">
    <property type="entry name" value="P-loop containing nucleotide triphosphate hydrolases"/>
    <property type="match status" value="1"/>
</dbReference>
<evidence type="ECO:0000256" key="5">
    <source>
        <dbReference type="ARBA" id="ARBA00022741"/>
    </source>
</evidence>
<keyword evidence="4" id="KW-0812">Transmembrane</keyword>
<dbReference type="GO" id="GO:0015440">
    <property type="term" value="F:ABC-type peptide transporter activity"/>
    <property type="evidence" value="ECO:0007669"/>
    <property type="project" value="UniProtKB-ARBA"/>
</dbReference>
<keyword evidence="7" id="KW-0653">Protein transport</keyword>
<organism evidence="13 14">
    <name type="scientific">Pan troglodytes</name>
    <name type="common">Chimpanzee</name>
    <dbReference type="NCBI Taxonomy" id="9598"/>
    <lineage>
        <taxon>Eukaryota</taxon>
        <taxon>Metazoa</taxon>
        <taxon>Chordata</taxon>
        <taxon>Craniata</taxon>
        <taxon>Vertebrata</taxon>
        <taxon>Euteleostomi</taxon>
        <taxon>Mammalia</taxon>
        <taxon>Eutheria</taxon>
        <taxon>Euarchontoglires</taxon>
        <taxon>Primates</taxon>
        <taxon>Haplorrhini</taxon>
        <taxon>Catarrhini</taxon>
        <taxon>Hominidae</taxon>
        <taxon>Pan</taxon>
    </lineage>
</organism>
<keyword evidence="7" id="KW-0571">Peptide transport</keyword>
<dbReference type="InterPro" id="IPR017871">
    <property type="entry name" value="ABC_transporter-like_CS"/>
</dbReference>
<dbReference type="PANTHER" id="PTHR43394:SF21">
    <property type="entry name" value="ATP BINDING CASSETTE SUBFAMILY B MEMBER 9"/>
    <property type="match status" value="1"/>
</dbReference>
<dbReference type="FunFam" id="3.40.50.300:FF:000140">
    <property type="entry name" value="Lipid A export ATP-binding/permease protein MsbA"/>
    <property type="match status" value="1"/>
</dbReference>
<comment type="caution">
    <text evidence="13">The sequence shown here is derived from an EMBL/GenBank/DDBJ whole genome shotgun (WGS) entry which is preliminary data.</text>
</comment>
<evidence type="ECO:0000313" key="13">
    <source>
        <dbReference type="EMBL" id="PNI57401.1"/>
    </source>
</evidence>
<evidence type="ECO:0000256" key="10">
    <source>
        <dbReference type="ARBA" id="ARBA00023136"/>
    </source>
</evidence>
<keyword evidence="8" id="KW-1278">Translocase</keyword>
<keyword evidence="5" id="KW-0547">Nucleotide-binding</keyword>
<dbReference type="PROSITE" id="PS50929">
    <property type="entry name" value="ABC_TM1F"/>
    <property type="match status" value="1"/>
</dbReference>
<dbReference type="SUPFAM" id="SSF90123">
    <property type="entry name" value="ABC transporter transmembrane region"/>
    <property type="match status" value="1"/>
</dbReference>
<evidence type="ECO:0000256" key="1">
    <source>
        <dbReference type="ARBA" id="ARBA00004127"/>
    </source>
</evidence>
<evidence type="ECO:0000259" key="11">
    <source>
        <dbReference type="PROSITE" id="PS50893"/>
    </source>
</evidence>
<dbReference type="SUPFAM" id="SSF52540">
    <property type="entry name" value="P-loop containing nucleoside triphosphate hydrolases"/>
    <property type="match status" value="1"/>
</dbReference>
<dbReference type="Pfam" id="PF00005">
    <property type="entry name" value="ABC_tran"/>
    <property type="match status" value="1"/>
</dbReference>
<dbReference type="InterPro" id="IPR003439">
    <property type="entry name" value="ABC_transporter-like_ATP-bd"/>
</dbReference>
<dbReference type="InterPro" id="IPR011527">
    <property type="entry name" value="ABC1_TM_dom"/>
</dbReference>
<protein>
    <submittedName>
        <fullName evidence="13">ABCB9 isoform 20</fullName>
    </submittedName>
</protein>
<dbReference type="InterPro" id="IPR036640">
    <property type="entry name" value="ABC1_TM_sf"/>
</dbReference>
<evidence type="ECO:0000256" key="4">
    <source>
        <dbReference type="ARBA" id="ARBA00022692"/>
    </source>
</evidence>
<dbReference type="InterPro" id="IPR027417">
    <property type="entry name" value="P-loop_NTPase"/>
</dbReference>
<dbReference type="AlphaFoldDB" id="A0A2J8MCZ0"/>
<dbReference type="PROSITE" id="PS00211">
    <property type="entry name" value="ABC_TRANSPORTER_1"/>
    <property type="match status" value="1"/>
</dbReference>
<evidence type="ECO:0000256" key="3">
    <source>
        <dbReference type="ARBA" id="ARBA00022448"/>
    </source>
</evidence>
<dbReference type="SMART" id="SM00382">
    <property type="entry name" value="AAA"/>
    <property type="match status" value="1"/>
</dbReference>
<dbReference type="SMR" id="A0A2J8MCZ0"/>
<name>A0A2J8MCZ0_PANTR</name>
<comment type="similarity">
    <text evidence="2">Belongs to the ABC transporter superfamily. ABCB family. MHC peptide exporter (TC 3.A.1.209) subfamily.</text>
</comment>
<evidence type="ECO:0000256" key="2">
    <source>
        <dbReference type="ARBA" id="ARBA00006493"/>
    </source>
</evidence>
<feature type="non-terminal residue" evidence="13">
    <location>
        <position position="277"/>
    </location>
</feature>
<evidence type="ECO:0000256" key="9">
    <source>
        <dbReference type="ARBA" id="ARBA00022989"/>
    </source>
</evidence>
<accession>A0A2J8MCZ0</accession>
<dbReference type="EMBL" id="NBAG03000260">
    <property type="protein sequence ID" value="PNI57401.1"/>
    <property type="molecule type" value="Genomic_DNA"/>
</dbReference>
<dbReference type="PANTHER" id="PTHR43394">
    <property type="entry name" value="ATP-DEPENDENT PERMEASE MDL1, MITOCHONDRIAL"/>
    <property type="match status" value="1"/>
</dbReference>
<evidence type="ECO:0000256" key="8">
    <source>
        <dbReference type="ARBA" id="ARBA00022967"/>
    </source>
</evidence>
<dbReference type="GO" id="GO:0016020">
    <property type="term" value="C:membrane"/>
    <property type="evidence" value="ECO:0007669"/>
    <property type="project" value="InterPro"/>
</dbReference>
<evidence type="ECO:0000313" key="14">
    <source>
        <dbReference type="Proteomes" id="UP000236370"/>
    </source>
</evidence>
<feature type="domain" description="ABC transporter" evidence="11">
    <location>
        <begin position="47"/>
        <end position="277"/>
    </location>
</feature>
<sequence length="277" mass="29820">MGQGMGMVGDLRSPRPTSPLPLPQLTLLVVQVSILYYGGHLVISGQMTSGNLIAFIIYEFVLGDCMENVSFSLSPGKVTALVGPSGSGKSSCVNILENFYPLEGGRVLLDGKPISAYDHKYLHRVISLVSQEPVLFARSITDNISYGLPTVPFEMVVEAAQKANAHGFIMELQDGYSTETGEKGAQLSGGQKQRVAMARALVRNPPVLILDEATSALDAESEYLIQQAIHGNLQKHTVLIIAHRLSTVEHAHLIVVLDKGRVVQQGTHQQLLAQGGL</sequence>
<dbReference type="InterPro" id="IPR003593">
    <property type="entry name" value="AAA+_ATPase"/>
</dbReference>
<evidence type="ECO:0000259" key="12">
    <source>
        <dbReference type="PROSITE" id="PS50929"/>
    </source>
</evidence>
<evidence type="ECO:0000256" key="7">
    <source>
        <dbReference type="ARBA" id="ARBA00022856"/>
    </source>
</evidence>
<gene>
    <name evidence="13" type="ORF">CK820_G0021583</name>
</gene>
<reference evidence="13 14" key="1">
    <citation type="submission" date="2017-12" db="EMBL/GenBank/DDBJ databases">
        <title>High-resolution comparative analysis of great ape genomes.</title>
        <authorList>
            <person name="Pollen A."/>
            <person name="Hastie A."/>
            <person name="Hormozdiari F."/>
            <person name="Dougherty M."/>
            <person name="Liu R."/>
            <person name="Chaisson M."/>
            <person name="Hoppe E."/>
            <person name="Hill C."/>
            <person name="Pang A."/>
            <person name="Hillier L."/>
            <person name="Baker C."/>
            <person name="Armstrong J."/>
            <person name="Shendure J."/>
            <person name="Paten B."/>
            <person name="Wilson R."/>
            <person name="Chao H."/>
            <person name="Schneider V."/>
            <person name="Ventura M."/>
            <person name="Kronenberg Z."/>
            <person name="Murali S."/>
            <person name="Gordon D."/>
            <person name="Cantsilieris S."/>
            <person name="Munson K."/>
            <person name="Nelson B."/>
            <person name="Raja A."/>
            <person name="Underwood J."/>
            <person name="Diekhans M."/>
            <person name="Fiddes I."/>
            <person name="Haussler D."/>
            <person name="Eichler E."/>
        </authorList>
    </citation>
    <scope>NUCLEOTIDE SEQUENCE [LARGE SCALE GENOMIC DNA]</scope>
    <source>
        <strain evidence="13">Yerkes chimp pedigree #C0471</strain>
    </source>
</reference>
<keyword evidence="10" id="KW-0472">Membrane</keyword>